<sequence length="453" mass="50237">MGHHLRIYIRHIAAIQANRLSTPRAEASSPYAAPPIQTILRLSYEFHLVGDDLLLSPIPLPVVALVLVEIEAKGAGIVATEAQDVSAAAVRSLEDISVEDLADYTEYLVSWYSEDSSSQPFLDLEGWLKAIEANQDGFSELNKGLKAGHLKNQKFFGPTVTIAARGQSLSSIGNDDSIVIQDKEQYNRADFHEKYTDAKFFIIKSYSEDDSHKSIKYNVWASTPNGNKKLDAGYQEAQQKASGRPVFLFFSVNTSGQFVGVAEMVGPVDLDKTVEYWQQDKWNGCFHVKWHIVKDVPNSVLKHITLENNDNKPVTNSRDTQEVKLEQVLQMLKIFKEHVSKTSILDDFMFYENRQKLMQEKKAKQQLQKQAWDGKTSDAVVGETEKDAANGKPRLQKPLESVTILNQDVQQGGLEELKPSEENGVAVAAGDALKTAKPATEKRAIANGSAGGC</sequence>
<dbReference type="RefSeq" id="XP_010937369.1">
    <property type="nucleotide sequence ID" value="XM_010939067.3"/>
</dbReference>
<comment type="function">
    <text evidence="1">Specifically recognizes and binds N6-methyladenosine (m6A)-containing RNAs, and regulates mRNA stability. M6A is a modification present at internal sites of mRNAs and some non-coding RNAs and plays a role in mRNA stability and processing.</text>
</comment>
<evidence type="ECO:0000256" key="1">
    <source>
        <dbReference type="RuleBase" id="RU369095"/>
    </source>
</evidence>
<keyword evidence="4" id="KW-1185">Reference proteome</keyword>
<dbReference type="GO" id="GO:0003729">
    <property type="term" value="F:mRNA binding"/>
    <property type="evidence" value="ECO:0007669"/>
    <property type="project" value="UniProtKB-UniRule"/>
</dbReference>
<accession>A0A6I9S424</accession>
<dbReference type="PANTHER" id="PTHR12357:SF99">
    <property type="entry name" value="YTH DOMAIN-CONTAINING PROTEIN ECT2-RELATED"/>
    <property type="match status" value="1"/>
</dbReference>
<organism evidence="4 5">
    <name type="scientific">Elaeis guineensis var. tenera</name>
    <name type="common">Oil palm</name>
    <dbReference type="NCBI Taxonomy" id="51953"/>
    <lineage>
        <taxon>Eukaryota</taxon>
        <taxon>Viridiplantae</taxon>
        <taxon>Streptophyta</taxon>
        <taxon>Embryophyta</taxon>
        <taxon>Tracheophyta</taxon>
        <taxon>Spermatophyta</taxon>
        <taxon>Magnoliopsida</taxon>
        <taxon>Liliopsida</taxon>
        <taxon>Arecaceae</taxon>
        <taxon>Arecoideae</taxon>
        <taxon>Cocoseae</taxon>
        <taxon>Elaeidinae</taxon>
        <taxon>Elaeis</taxon>
    </lineage>
</organism>
<evidence type="ECO:0000313" key="4">
    <source>
        <dbReference type="Proteomes" id="UP000504607"/>
    </source>
</evidence>
<dbReference type="Pfam" id="PF04146">
    <property type="entry name" value="YTH"/>
    <property type="match status" value="1"/>
</dbReference>
<dbReference type="PANTHER" id="PTHR12357">
    <property type="entry name" value="YTH YT521-B HOMOLOGY DOMAIN-CONTAINING"/>
    <property type="match status" value="1"/>
</dbReference>
<dbReference type="GO" id="GO:0005737">
    <property type="term" value="C:cytoplasm"/>
    <property type="evidence" value="ECO:0007669"/>
    <property type="project" value="TreeGrafter"/>
</dbReference>
<dbReference type="KEGG" id="egu:105056764"/>
<dbReference type="InParanoid" id="A0A6I9S424"/>
<dbReference type="InterPro" id="IPR007275">
    <property type="entry name" value="YTH_domain"/>
</dbReference>
<dbReference type="InterPro" id="IPR045168">
    <property type="entry name" value="YTH_prot"/>
</dbReference>
<dbReference type="Proteomes" id="UP000504607">
    <property type="component" value="Chromosome 13"/>
</dbReference>
<evidence type="ECO:0000313" key="5">
    <source>
        <dbReference type="RefSeq" id="XP_010937369.1"/>
    </source>
</evidence>
<evidence type="ECO:0000259" key="3">
    <source>
        <dbReference type="PROSITE" id="PS50882"/>
    </source>
</evidence>
<evidence type="ECO:0000256" key="2">
    <source>
        <dbReference type="SAM" id="MobiDB-lite"/>
    </source>
</evidence>
<dbReference type="GO" id="GO:0061157">
    <property type="term" value="P:mRNA destabilization"/>
    <property type="evidence" value="ECO:0007669"/>
    <property type="project" value="TreeGrafter"/>
</dbReference>
<comment type="similarity">
    <text evidence="1">Belongs to the YTHDF family.</text>
</comment>
<dbReference type="AlphaFoldDB" id="A0A6I9S424"/>
<gene>
    <name evidence="5" type="primary">LOC105056764</name>
</gene>
<dbReference type="OrthoDB" id="306690at2759"/>
<keyword evidence="1" id="KW-0694">RNA-binding</keyword>
<feature type="domain" description="YTH" evidence="3">
    <location>
        <begin position="198"/>
        <end position="335"/>
    </location>
</feature>
<protein>
    <recommendedName>
        <fullName evidence="1">YTH domain-containing family protein</fullName>
    </recommendedName>
</protein>
<feature type="region of interest" description="Disordered" evidence="2">
    <location>
        <begin position="370"/>
        <end position="397"/>
    </location>
</feature>
<proteinExistence type="inferred from homology"/>
<name>A0A6I9S424_ELAGV</name>
<dbReference type="GeneID" id="105056764"/>
<dbReference type="PROSITE" id="PS50882">
    <property type="entry name" value="YTH"/>
    <property type="match status" value="1"/>
</dbReference>
<dbReference type="GO" id="GO:1990247">
    <property type="term" value="F:N6-methyladenosine-containing RNA reader activity"/>
    <property type="evidence" value="ECO:0007669"/>
    <property type="project" value="UniProtKB-UniRule"/>
</dbReference>
<dbReference type="Gene3D" id="3.10.590.10">
    <property type="entry name" value="ph1033 like domains"/>
    <property type="match status" value="1"/>
</dbReference>
<reference evidence="5" key="1">
    <citation type="submission" date="2025-08" db="UniProtKB">
        <authorList>
            <consortium name="RefSeq"/>
        </authorList>
    </citation>
    <scope>IDENTIFICATION</scope>
</reference>
<dbReference type="CDD" id="cd21134">
    <property type="entry name" value="YTH"/>
    <property type="match status" value="1"/>
</dbReference>